<reference evidence="3" key="1">
    <citation type="journal article" date="2019" name="Int. J. Syst. Evol. Microbiol.">
        <title>The Global Catalogue of Microorganisms (GCM) 10K type strain sequencing project: providing services to taxonomists for standard genome sequencing and annotation.</title>
        <authorList>
            <consortium name="The Broad Institute Genomics Platform"/>
            <consortium name="The Broad Institute Genome Sequencing Center for Infectious Disease"/>
            <person name="Wu L."/>
            <person name="Ma J."/>
        </authorList>
    </citation>
    <scope>NUCLEOTIDE SEQUENCE [LARGE SCALE GENOMIC DNA]</scope>
    <source>
        <strain evidence="3">JCM 18537</strain>
    </source>
</reference>
<dbReference type="EMBL" id="BAABKO010000003">
    <property type="protein sequence ID" value="GAA4774552.1"/>
    <property type="molecule type" value="Genomic_DNA"/>
</dbReference>
<evidence type="ECO:0008006" key="4">
    <source>
        <dbReference type="Google" id="ProtNLM"/>
    </source>
</evidence>
<organism evidence="2 3">
    <name type="scientific">Microbacterium gilvum</name>
    <dbReference type="NCBI Taxonomy" id="1336204"/>
    <lineage>
        <taxon>Bacteria</taxon>
        <taxon>Bacillati</taxon>
        <taxon>Actinomycetota</taxon>
        <taxon>Actinomycetes</taxon>
        <taxon>Micrococcales</taxon>
        <taxon>Microbacteriaceae</taxon>
        <taxon>Microbacterium</taxon>
    </lineage>
</organism>
<feature type="region of interest" description="Disordered" evidence="1">
    <location>
        <begin position="1"/>
        <end position="25"/>
    </location>
</feature>
<proteinExistence type="predicted"/>
<feature type="region of interest" description="Disordered" evidence="1">
    <location>
        <begin position="79"/>
        <end position="98"/>
    </location>
</feature>
<accession>A0ABP9A7I3</accession>
<keyword evidence="3" id="KW-1185">Reference proteome</keyword>
<dbReference type="RefSeq" id="WP_345438416.1">
    <property type="nucleotide sequence ID" value="NZ_BAABKO010000003.1"/>
</dbReference>
<comment type="caution">
    <text evidence="2">The sequence shown here is derived from an EMBL/GenBank/DDBJ whole genome shotgun (WGS) entry which is preliminary data.</text>
</comment>
<name>A0ABP9A7I3_9MICO</name>
<evidence type="ECO:0000313" key="3">
    <source>
        <dbReference type="Proteomes" id="UP001501645"/>
    </source>
</evidence>
<protein>
    <recommendedName>
        <fullName evidence="4">Terminase small subunit</fullName>
    </recommendedName>
</protein>
<dbReference type="Proteomes" id="UP001501645">
    <property type="component" value="Unassembled WGS sequence"/>
</dbReference>
<evidence type="ECO:0000256" key="1">
    <source>
        <dbReference type="SAM" id="MobiDB-lite"/>
    </source>
</evidence>
<gene>
    <name evidence="2" type="ORF">GCM10023351_18690</name>
</gene>
<feature type="compositionally biased region" description="Acidic residues" evidence="1">
    <location>
        <begin position="82"/>
        <end position="98"/>
    </location>
</feature>
<sequence>MPAKKVLRAVEPGEKPAEKLSVQQAAATGDHRALLVAMRERIARTVSDPDCPPRDLASLTRRLQDISKEIEALDLRAREEGADAADVAEDEEWAAEAL</sequence>
<evidence type="ECO:0000313" key="2">
    <source>
        <dbReference type="EMBL" id="GAA4774552.1"/>
    </source>
</evidence>